<keyword evidence="4 9" id="KW-0862">Zinc</keyword>
<comment type="cofactor">
    <cofactor evidence="9">
        <name>Zn(2+)</name>
        <dbReference type="ChEBI" id="CHEBI:29105"/>
    </cofactor>
    <text evidence="9">Binds 1 zinc ion per subunit.</text>
</comment>
<dbReference type="NCBIfam" id="NF009365">
    <property type="entry name" value="PRK12722.1"/>
    <property type="match status" value="1"/>
</dbReference>
<keyword evidence="8 9" id="KW-0804">Transcription</keyword>
<accession>A0A2A2F446</accession>
<dbReference type="HAMAP" id="MF_01891">
    <property type="entry name" value="FhlC"/>
    <property type="match status" value="1"/>
</dbReference>
<keyword evidence="11" id="KW-0282">Flagellum</keyword>
<feature type="binding site" evidence="9">
    <location>
        <position position="140"/>
    </location>
    <ligand>
        <name>Zn(2+)</name>
        <dbReference type="ChEBI" id="CHEBI:29105"/>
    </ligand>
</feature>
<dbReference type="GO" id="GO:0008270">
    <property type="term" value="F:zinc ion binding"/>
    <property type="evidence" value="ECO:0007669"/>
    <property type="project" value="UniProtKB-UniRule"/>
</dbReference>
<gene>
    <name evidence="9" type="primary">flhC</name>
    <name evidence="11" type="ORF">CK498_03145</name>
</gene>
<evidence type="ECO:0000256" key="5">
    <source>
        <dbReference type="ARBA" id="ARBA00023015"/>
    </source>
</evidence>
<feature type="binding site" evidence="9">
    <location>
        <position position="157"/>
    </location>
    <ligand>
        <name>Zn(2+)</name>
        <dbReference type="ChEBI" id="CHEBI:29105"/>
    </ligand>
</feature>
<comment type="function">
    <text evidence="9">Functions in complex with FlhD as a master transcriptional regulator that regulates transcription of several flagellar and non-flagellar operons by binding to their promoter region. Activates expression of class 2 flagellar genes, including fliA, which is a flagellum-specific sigma factor that turns on the class 3 genes. Also regulates genes whose products function in a variety of physiological pathways.</text>
</comment>
<feature type="binding site" evidence="9">
    <location>
        <position position="137"/>
    </location>
    <ligand>
        <name>Zn(2+)</name>
        <dbReference type="ChEBI" id="CHEBI:29105"/>
    </ligand>
</feature>
<evidence type="ECO:0000256" key="8">
    <source>
        <dbReference type="ARBA" id="ARBA00023163"/>
    </source>
</evidence>
<keyword evidence="1 9" id="KW-0963">Cytoplasm</keyword>
<evidence type="ECO:0000256" key="10">
    <source>
        <dbReference type="PIRNR" id="PIRNR003159"/>
    </source>
</evidence>
<keyword evidence="12" id="KW-1185">Reference proteome</keyword>
<name>A0A2A2F446_9GAMM</name>
<evidence type="ECO:0000256" key="9">
    <source>
        <dbReference type="HAMAP-Rule" id="MF_01891"/>
    </source>
</evidence>
<dbReference type="EMBL" id="NSKB01000001">
    <property type="protein sequence ID" value="PAU79382.1"/>
    <property type="molecule type" value="Genomic_DNA"/>
</dbReference>
<organism evidence="11 12">
    <name type="scientific">Halomonas salipaludis</name>
    <dbReference type="NCBI Taxonomy" id="2032625"/>
    <lineage>
        <taxon>Bacteria</taxon>
        <taxon>Pseudomonadati</taxon>
        <taxon>Pseudomonadota</taxon>
        <taxon>Gammaproteobacteria</taxon>
        <taxon>Oceanospirillales</taxon>
        <taxon>Halomonadaceae</taxon>
        <taxon>Halomonas</taxon>
    </lineage>
</organism>
<evidence type="ECO:0000256" key="6">
    <source>
        <dbReference type="ARBA" id="ARBA00023125"/>
    </source>
</evidence>
<keyword evidence="6 9" id="KW-0238">DNA-binding</keyword>
<keyword evidence="2 9" id="KW-0479">Metal-binding</keyword>
<evidence type="ECO:0000313" key="12">
    <source>
        <dbReference type="Proteomes" id="UP000217771"/>
    </source>
</evidence>
<evidence type="ECO:0000256" key="2">
    <source>
        <dbReference type="ARBA" id="ARBA00022723"/>
    </source>
</evidence>
<dbReference type="GO" id="GO:0005737">
    <property type="term" value="C:cytoplasm"/>
    <property type="evidence" value="ECO:0007669"/>
    <property type="project" value="UniProtKB-SubCell"/>
</dbReference>
<proteinExistence type="inferred from homology"/>
<evidence type="ECO:0000313" key="11">
    <source>
        <dbReference type="EMBL" id="PAU79382.1"/>
    </source>
</evidence>
<comment type="subcellular location">
    <subcellularLocation>
        <location evidence="9 10">Cytoplasm</location>
    </subcellularLocation>
</comment>
<dbReference type="GO" id="GO:0003677">
    <property type="term" value="F:DNA binding"/>
    <property type="evidence" value="ECO:0007669"/>
    <property type="project" value="UniProtKB-UniRule"/>
</dbReference>
<keyword evidence="11" id="KW-0966">Cell projection</keyword>
<sequence length="190" mass="21506">MADKSLVSEMLQVQMAIELIELGARLQVLETETDLSRARLIRLYKEVRGMSPPKGMLPFSTDWFITWMPNVHSSLFYNIYLRLKQDHGCQRMEAFVKAFRLYLEQVDLDEAEPVLGLTRAWTLIRFFESDMLELNPCTSCGGHFVAHAHTPSQDFVCGICQPPSRAGKTRKRLAEARAAASTEQAVAAAR</sequence>
<keyword evidence="11" id="KW-0969">Cilium</keyword>
<reference evidence="11 12" key="1">
    <citation type="submission" date="2017-08" db="EMBL/GenBank/DDBJ databases">
        <title>Halomonas alkalisoli sp. nov., isolated from saline alkaline soil.</title>
        <authorList>
            <person name="Wang D."/>
            <person name="Zhang G."/>
        </authorList>
    </citation>
    <scope>NUCLEOTIDE SEQUENCE [LARGE SCALE GENOMIC DNA]</scope>
    <source>
        <strain evidence="11 12">WRN001</strain>
    </source>
</reference>
<evidence type="ECO:0000256" key="4">
    <source>
        <dbReference type="ARBA" id="ARBA00022833"/>
    </source>
</evidence>
<keyword evidence="7 9" id="KW-0010">Activator</keyword>
<protein>
    <recommendedName>
        <fullName evidence="9 10">Flagellar transcriptional regulator FlhC</fullName>
    </recommendedName>
</protein>
<comment type="subunit">
    <text evidence="9">Heterohexamer composed of two FlhC and four FlhD subunits. Each FlhC binds a FlhD dimer, forming a heterotrimer, and a hexamer assembles by dimerization of two heterotrimers.</text>
</comment>
<evidence type="ECO:0000256" key="3">
    <source>
        <dbReference type="ARBA" id="ARBA00022795"/>
    </source>
</evidence>
<dbReference type="AlphaFoldDB" id="A0A2A2F446"/>
<comment type="similarity">
    <text evidence="9 10">Belongs to the FlhC family.</text>
</comment>
<dbReference type="InterPro" id="IPR007944">
    <property type="entry name" value="FlhC"/>
</dbReference>
<evidence type="ECO:0000256" key="7">
    <source>
        <dbReference type="ARBA" id="ARBA00023159"/>
    </source>
</evidence>
<dbReference type="GO" id="GO:1902208">
    <property type="term" value="P:regulation of bacterial-type flagellum assembly"/>
    <property type="evidence" value="ECO:0007669"/>
    <property type="project" value="UniProtKB-UniRule"/>
</dbReference>
<comment type="caution">
    <text evidence="11">The sequence shown here is derived from an EMBL/GenBank/DDBJ whole genome shotgun (WGS) entry which is preliminary data.</text>
</comment>
<dbReference type="GO" id="GO:0045893">
    <property type="term" value="P:positive regulation of DNA-templated transcription"/>
    <property type="evidence" value="ECO:0007669"/>
    <property type="project" value="InterPro"/>
</dbReference>
<dbReference type="Proteomes" id="UP000217771">
    <property type="component" value="Unassembled WGS sequence"/>
</dbReference>
<dbReference type="PIRSF" id="PIRSF003159">
    <property type="entry name" value="FlhC"/>
    <property type="match status" value="1"/>
</dbReference>
<dbReference type="SUPFAM" id="SSF160930">
    <property type="entry name" value="FlhC-like"/>
    <property type="match status" value="1"/>
</dbReference>
<keyword evidence="5 9" id="KW-0805">Transcription regulation</keyword>
<dbReference type="GO" id="GO:0044781">
    <property type="term" value="P:bacterial-type flagellum organization"/>
    <property type="evidence" value="ECO:0007669"/>
    <property type="project" value="UniProtKB-KW"/>
</dbReference>
<evidence type="ECO:0000256" key="1">
    <source>
        <dbReference type="ARBA" id="ARBA00022490"/>
    </source>
</evidence>
<keyword evidence="3 9" id="KW-1005">Bacterial flagellum biogenesis</keyword>
<feature type="binding site" evidence="9">
    <location>
        <position position="160"/>
    </location>
    <ligand>
        <name>Zn(2+)</name>
        <dbReference type="ChEBI" id="CHEBI:29105"/>
    </ligand>
</feature>
<dbReference type="Pfam" id="PF05280">
    <property type="entry name" value="FlhC"/>
    <property type="match status" value="1"/>
</dbReference>
<dbReference type="RefSeq" id="WP_095619392.1">
    <property type="nucleotide sequence ID" value="NZ_NSKB01000001.1"/>
</dbReference>
<dbReference type="OrthoDB" id="5570801at2"/>